<feature type="transmembrane region" description="Helical" evidence="1">
    <location>
        <begin position="12"/>
        <end position="30"/>
    </location>
</feature>
<gene>
    <name evidence="2" type="ORF">DX914_01490</name>
</gene>
<dbReference type="OrthoDB" id="6398376at2"/>
<feature type="transmembrane region" description="Helical" evidence="1">
    <location>
        <begin position="568"/>
        <end position="588"/>
    </location>
</feature>
<evidence type="ECO:0000313" key="3">
    <source>
        <dbReference type="Proteomes" id="UP000264492"/>
    </source>
</evidence>
<accession>A0A371K1X3</accession>
<name>A0A371K1X3_9GAMM</name>
<feature type="transmembrane region" description="Helical" evidence="1">
    <location>
        <begin position="160"/>
        <end position="186"/>
    </location>
</feature>
<reference evidence="2 3" key="1">
    <citation type="submission" date="2018-08" db="EMBL/GenBank/DDBJ databases">
        <title>Lysobacter sp. zong2l5, whole genome shotgun sequence.</title>
        <authorList>
            <person name="Zhang X."/>
            <person name="Feng G."/>
            <person name="Zhu H."/>
        </authorList>
    </citation>
    <scope>NUCLEOTIDE SEQUENCE [LARGE SCALE GENOMIC DNA]</scope>
    <source>
        <strain evidence="3">zong2l5</strain>
    </source>
</reference>
<dbReference type="Proteomes" id="UP000264492">
    <property type="component" value="Unassembled WGS sequence"/>
</dbReference>
<dbReference type="EMBL" id="QTSU01000001">
    <property type="protein sequence ID" value="RDZ27870.1"/>
    <property type="molecule type" value="Genomic_DNA"/>
</dbReference>
<comment type="caution">
    <text evidence="2">The sequence shown here is derived from an EMBL/GenBank/DDBJ whole genome shotgun (WGS) entry which is preliminary data.</text>
</comment>
<feature type="transmembrane region" description="Helical" evidence="1">
    <location>
        <begin position="85"/>
        <end position="109"/>
    </location>
</feature>
<feature type="transmembrane region" description="Helical" evidence="1">
    <location>
        <begin position="215"/>
        <end position="234"/>
    </location>
</feature>
<dbReference type="AlphaFoldDB" id="A0A371K1X3"/>
<dbReference type="RefSeq" id="WP_115857313.1">
    <property type="nucleotide sequence ID" value="NZ_QTSU01000001.1"/>
</dbReference>
<feature type="transmembrane region" description="Helical" evidence="1">
    <location>
        <begin position="129"/>
        <end position="148"/>
    </location>
</feature>
<keyword evidence="1" id="KW-0812">Transmembrane</keyword>
<sequence length="607" mass="67571">MWDLFKAEFLRFRLWAALYALFQLMVLGFMTRVVDLAQQPLIVYQAVGGLYALTGLLLGLYQMGGYRRPNAWLNLLHRPLAHWRVAAMLTCAGAALLAIAVLLPLLAIAGWQEFMTARVVDLRHWLLPLSSLLIALCAYLAGGYAMLADKRYSWCGLVPLLWLFFGKASGFGAIAVQALVLAWLAAMLVTAFKPDLSAAPRDAAGTVLTALPLQVGLWFVLVLVGMGVEFVWIAQGSHPNNLTVPLRGGEKEAEFADGKDLIRAGLAGSRDPQAALWREQAQISQIHGVGPGLRSPSQRNELTNRQPMEFDDGERRTRWVFSHDNMRFEGYGLVDQRSAGRLGSDGQAAFPQPVQPGGDGILFGRNEIYQYDGDEQRILPRARLPADEVLTGYGRAGENALVLSDRALYFYDLRELDDDDGVLQPRQRMPLPGRTGDLVRIDVMELLDGYLVSFLFSYASHNAEGVPPYQQMLRSDGNGQVHSVARRELKRDYPVLWRYQNWYTSPLIYVTQKAALRLWSGYRPGDDRDTPPPPLAAWIAAGVLTLLSLLAAWWRLPRTGLSWPARAAWLLACAAIGPPALLSLWLIYRPREALDEWPQTQPDAARA</sequence>
<proteinExistence type="predicted"/>
<evidence type="ECO:0000256" key="1">
    <source>
        <dbReference type="SAM" id="Phobius"/>
    </source>
</evidence>
<organism evidence="2 3">
    <name type="scientific">Lysobacter silvisoli</name>
    <dbReference type="NCBI Taxonomy" id="2293254"/>
    <lineage>
        <taxon>Bacteria</taxon>
        <taxon>Pseudomonadati</taxon>
        <taxon>Pseudomonadota</taxon>
        <taxon>Gammaproteobacteria</taxon>
        <taxon>Lysobacterales</taxon>
        <taxon>Lysobacteraceae</taxon>
        <taxon>Lysobacter</taxon>
    </lineage>
</organism>
<keyword evidence="1" id="KW-0472">Membrane</keyword>
<keyword evidence="1" id="KW-1133">Transmembrane helix</keyword>
<evidence type="ECO:0000313" key="2">
    <source>
        <dbReference type="EMBL" id="RDZ27870.1"/>
    </source>
</evidence>
<feature type="transmembrane region" description="Helical" evidence="1">
    <location>
        <begin position="42"/>
        <end position="64"/>
    </location>
</feature>
<keyword evidence="3" id="KW-1185">Reference proteome</keyword>
<protein>
    <submittedName>
        <fullName evidence="2">Uncharacterized protein</fullName>
    </submittedName>
</protein>
<feature type="transmembrane region" description="Helical" evidence="1">
    <location>
        <begin position="535"/>
        <end position="556"/>
    </location>
</feature>